<dbReference type="EMBL" id="AP027925">
    <property type="protein sequence ID" value="BED93055.1"/>
    <property type="molecule type" value="Genomic_DNA"/>
</dbReference>
<reference evidence="1" key="1">
    <citation type="journal article" date="2023" name="ISME J.">
        <title>Emergence of putative energy parasites within Clostridia revealed by genome analysis of a novel endosymbiotic clade.</title>
        <authorList>
            <person name="Takahashi K."/>
            <person name="Kuwahara H."/>
            <person name="Horikawa Y."/>
            <person name="Izawa K."/>
            <person name="Kato D."/>
            <person name="Inagaki T."/>
            <person name="Yuki M."/>
            <person name="Ohkuma M."/>
            <person name="Hongoh Y."/>
        </authorList>
    </citation>
    <scope>NUCLEOTIDE SEQUENCE</scope>
    <source>
        <strain evidence="1">RsTa-C01</strain>
    </source>
</reference>
<dbReference type="KEGG" id="ptrh:RsTaC01_0890"/>
<dbReference type="AlphaFoldDB" id="A0AA48HX19"/>
<evidence type="ECO:0000313" key="2">
    <source>
        <dbReference type="EMBL" id="BED93055.1"/>
    </source>
</evidence>
<evidence type="ECO:0000313" key="1">
    <source>
        <dbReference type="EMBL" id="BED92958.1"/>
    </source>
</evidence>
<proteinExistence type="predicted"/>
<dbReference type="KEGG" id="ptrh:RsTaC01_1011"/>
<accession>A0AA48HX19</accession>
<name>A0AA48HX19_9FIRM</name>
<dbReference type="EMBL" id="AP027925">
    <property type="protein sequence ID" value="BED92958.1"/>
    <property type="molecule type" value="Genomic_DNA"/>
</dbReference>
<gene>
    <name evidence="1" type="ORF">RsTaC01_0890</name>
    <name evidence="2" type="ORF">RsTaC01_1011</name>
</gene>
<sequence length="141" mass="15976">MAIINRGLSNNTLKVLEIIDRNAKSSPKVSELFKKYSEAKNGISKNKSYKNLVLISIVYLSVKNSYVCADLLALWDINGDSANRIILDIKTKVQNLKDVKEESEDPSSQRGLSQRDLIMIAIANQTSSNCIFSNHKYRYYK</sequence>
<dbReference type="Proteomes" id="UP001335720">
    <property type="component" value="Chromosome"/>
</dbReference>
<protein>
    <submittedName>
        <fullName evidence="1">Uncharacterized protein</fullName>
    </submittedName>
</protein>
<organism evidence="1">
    <name type="scientific">Candidatus Paraimprobicoccus trichonymphae</name>
    <dbReference type="NCBI Taxonomy" id="3033793"/>
    <lineage>
        <taxon>Bacteria</taxon>
        <taxon>Bacillati</taxon>
        <taxon>Bacillota</taxon>
        <taxon>Clostridia</taxon>
        <taxon>Candidatus Paraimprobicoccus</taxon>
    </lineage>
</organism>